<dbReference type="InterPro" id="IPR018497">
    <property type="entry name" value="Peptidase_M13_C"/>
</dbReference>
<dbReference type="Gene3D" id="3.40.390.10">
    <property type="entry name" value="Collagenase (Catalytic Domain)"/>
    <property type="match status" value="1"/>
</dbReference>
<dbReference type="PROSITE" id="PS51885">
    <property type="entry name" value="NEPRILYSIN"/>
    <property type="match status" value="1"/>
</dbReference>
<gene>
    <name evidence="2" type="ORF">ABID27_000177</name>
</gene>
<feature type="domain" description="Peptidase M13 C-terminal" evidence="1">
    <location>
        <begin position="7"/>
        <end position="32"/>
    </location>
</feature>
<name>A0ABV2JI26_9STRE</name>
<evidence type="ECO:0000313" key="3">
    <source>
        <dbReference type="Proteomes" id="UP001549055"/>
    </source>
</evidence>
<organism evidence="2 3">
    <name type="scientific">Streptococcus gallinaceus</name>
    <dbReference type="NCBI Taxonomy" id="165758"/>
    <lineage>
        <taxon>Bacteria</taxon>
        <taxon>Bacillati</taxon>
        <taxon>Bacillota</taxon>
        <taxon>Bacilli</taxon>
        <taxon>Lactobacillales</taxon>
        <taxon>Streptococcaceae</taxon>
        <taxon>Streptococcus</taxon>
    </lineage>
</organism>
<keyword evidence="3" id="KW-1185">Reference proteome</keyword>
<dbReference type="EMBL" id="JBEPMK010000001">
    <property type="protein sequence ID" value="MET3643560.1"/>
    <property type="molecule type" value="Genomic_DNA"/>
</dbReference>
<dbReference type="Pfam" id="PF01431">
    <property type="entry name" value="Peptidase_M13"/>
    <property type="match status" value="1"/>
</dbReference>
<proteinExistence type="predicted"/>
<reference evidence="2 3" key="1">
    <citation type="submission" date="2024-06" db="EMBL/GenBank/DDBJ databases">
        <title>Genomic Encyclopedia of Type Strains, Phase IV (KMG-IV): sequencing the most valuable type-strain genomes for metagenomic binning, comparative biology and taxonomic classification.</title>
        <authorList>
            <person name="Goeker M."/>
        </authorList>
    </citation>
    <scope>NUCLEOTIDE SEQUENCE [LARGE SCALE GENOMIC DNA]</scope>
    <source>
        <strain evidence="2 3">DSM 15349</strain>
    </source>
</reference>
<dbReference type="SUPFAM" id="SSF55486">
    <property type="entry name" value="Metalloproteases ('zincins'), catalytic domain"/>
    <property type="match status" value="1"/>
</dbReference>
<dbReference type="InterPro" id="IPR000718">
    <property type="entry name" value="Peptidase_M13"/>
</dbReference>
<protein>
    <submittedName>
        <fullName evidence="2">Metalloendopeptidase</fullName>
    </submittedName>
</protein>
<sequence>MSANAVNAYYDPNANAIVFPAAILQAPFYDKN</sequence>
<dbReference type="InterPro" id="IPR024079">
    <property type="entry name" value="MetalloPept_cat_dom_sf"/>
</dbReference>
<evidence type="ECO:0000259" key="1">
    <source>
        <dbReference type="Pfam" id="PF01431"/>
    </source>
</evidence>
<comment type="caution">
    <text evidence="2">The sequence shown here is derived from an EMBL/GenBank/DDBJ whole genome shotgun (WGS) entry which is preliminary data.</text>
</comment>
<dbReference type="Proteomes" id="UP001549055">
    <property type="component" value="Unassembled WGS sequence"/>
</dbReference>
<accession>A0ABV2JI26</accession>
<evidence type="ECO:0000313" key="2">
    <source>
        <dbReference type="EMBL" id="MET3643560.1"/>
    </source>
</evidence>